<organism evidence="2">
    <name type="scientific">Cladocopium goreaui</name>
    <dbReference type="NCBI Taxonomy" id="2562237"/>
    <lineage>
        <taxon>Eukaryota</taxon>
        <taxon>Sar</taxon>
        <taxon>Alveolata</taxon>
        <taxon>Dinophyceae</taxon>
        <taxon>Suessiales</taxon>
        <taxon>Symbiodiniaceae</taxon>
        <taxon>Cladocopium</taxon>
    </lineage>
</organism>
<gene>
    <name evidence="2" type="ORF">C1SCF055_LOCUS35508</name>
</gene>
<evidence type="ECO:0000256" key="1">
    <source>
        <dbReference type="SAM" id="MobiDB-lite"/>
    </source>
</evidence>
<proteinExistence type="predicted"/>
<feature type="region of interest" description="Disordered" evidence="1">
    <location>
        <begin position="540"/>
        <end position="589"/>
    </location>
</feature>
<dbReference type="EMBL" id="CAMXCT020004746">
    <property type="protein sequence ID" value="CAL1163598.1"/>
    <property type="molecule type" value="Genomic_DNA"/>
</dbReference>
<dbReference type="EMBL" id="CAMXCT030004746">
    <property type="protein sequence ID" value="CAL4797535.1"/>
    <property type="molecule type" value="Genomic_DNA"/>
</dbReference>
<evidence type="ECO:0000313" key="4">
    <source>
        <dbReference type="Proteomes" id="UP001152797"/>
    </source>
</evidence>
<comment type="caution">
    <text evidence="2">The sequence shown here is derived from an EMBL/GenBank/DDBJ whole genome shotgun (WGS) entry which is preliminary data.</text>
</comment>
<dbReference type="EMBL" id="CAMXCT010004746">
    <property type="protein sequence ID" value="CAI4010223.1"/>
    <property type="molecule type" value="Genomic_DNA"/>
</dbReference>
<dbReference type="AlphaFoldDB" id="A0A9P1DHF8"/>
<reference evidence="2" key="1">
    <citation type="submission" date="2022-10" db="EMBL/GenBank/DDBJ databases">
        <authorList>
            <person name="Chen Y."/>
            <person name="Dougan E. K."/>
            <person name="Chan C."/>
            <person name="Rhodes N."/>
            <person name="Thang M."/>
        </authorList>
    </citation>
    <scope>NUCLEOTIDE SEQUENCE</scope>
</reference>
<protein>
    <submittedName>
        <fullName evidence="3">Copia protein</fullName>
    </submittedName>
</protein>
<dbReference type="Proteomes" id="UP001152797">
    <property type="component" value="Unassembled WGS sequence"/>
</dbReference>
<reference evidence="3 4" key="2">
    <citation type="submission" date="2024-05" db="EMBL/GenBank/DDBJ databases">
        <authorList>
            <person name="Chen Y."/>
            <person name="Shah S."/>
            <person name="Dougan E. K."/>
            <person name="Thang M."/>
            <person name="Chan C."/>
        </authorList>
    </citation>
    <scope>NUCLEOTIDE SEQUENCE [LARGE SCALE GENOMIC DNA]</scope>
</reference>
<feature type="compositionally biased region" description="Low complexity" evidence="1">
    <location>
        <begin position="544"/>
        <end position="557"/>
    </location>
</feature>
<sequence length="963" mass="109183">MLAEDEGSYLLKSGTRKRLSGNVKQLRQMFSVENKIYEARTLRARSLRRYGADIIEIYAGMGNITAEALEQGLRAVQPIDAVHGISLESRADFQQLRCFLKQRRPFLTVWEIRCDPWSNINHLNYDQAQLQVIRDEQRLSLEEMRITIEEMKAEFDGHFLLENPWGTPFWQQPDIMKIQQLPGAELRKGSMCRFGLRGRQGKLLQKNTGWCSDLPLVLDEICLTCNHNNSAMHEPCLGGNSKRAQVYTRQLAKALIQGLMQSLKQCGDERWMHHFAEDHPSTWTCGLDVSQPFHDHRVWATMWDPTMSSAMGFEVYYVDIIRNEEVWRPILQEVRLRLEGKVSNSAIVKKGTAFFEQIQALVPWTIHQAQIVKSPKVRRLPQIINQLPITHRAAILQHTDGRMTFETEEVQSFATGAAAKFSNPVSFGILVYGEAPATSQPLALADQAGPSVVPVPVFAPSTEATTEPSPDVSRRSSTTAPTAPSAAVPQTPVIYLPPTPALPAIQEEDEPNPTRSGSKITTEGDTSLLKLADGPLALDDRRQSASSARAASSPRGPSLKRETTSTESELPPVRQAKLPAEQGTKRIAEEPVEALARQDRQTRMQEPASASAQHVSRFSVFPLYCKECGTKPDISSPDAVQCARCFHHEFVNDPILVSNWFDEVEERDAMSQQGRFHYDKYYKRWIDYDPAHVGRPDLPKEHEIDDHLEAETYITGVGQMFNAMPEKTDNSSAEIWSVAVKDKEEKNDWQWWHVFENIAVHPDSVLGNFLDTAHKKIFLRHGQHHDHQVRAGQPDERHHKRHARHCSHITGWDGSPPELQPAFQHSAFATAYHAACHEVAHGRLEVDDEVKRDMMNDLEYDKLISLDEIKHNYPVENAQVFTTSTDEVLFNADSSDDESSQTSGRAAKQALKREIPWKTIPKQDWPSFIEALKEEWREWELWSSCKPALDDVSNHHLGGFTMR</sequence>
<feature type="compositionally biased region" description="Polar residues" evidence="1">
    <location>
        <begin position="513"/>
        <end position="525"/>
    </location>
</feature>
<feature type="compositionally biased region" description="Low complexity" evidence="1">
    <location>
        <begin position="475"/>
        <end position="493"/>
    </location>
</feature>
<evidence type="ECO:0000313" key="3">
    <source>
        <dbReference type="EMBL" id="CAL4797535.1"/>
    </source>
</evidence>
<keyword evidence="4" id="KW-1185">Reference proteome</keyword>
<feature type="region of interest" description="Disordered" evidence="1">
    <location>
        <begin position="461"/>
        <end position="528"/>
    </location>
</feature>
<evidence type="ECO:0000313" key="2">
    <source>
        <dbReference type="EMBL" id="CAI4010223.1"/>
    </source>
</evidence>
<dbReference type="OrthoDB" id="432086at2759"/>
<accession>A0A9P1DHF8</accession>
<name>A0A9P1DHF8_9DINO</name>